<dbReference type="PANTHER" id="PTHR39327:SF1">
    <property type="entry name" value="BLR5470 PROTEIN"/>
    <property type="match status" value="1"/>
</dbReference>
<name>A0ABY6AEZ9_9GAMM</name>
<dbReference type="InterPro" id="IPR010319">
    <property type="entry name" value="Transglutaminase-like_Cys_pept"/>
</dbReference>
<protein>
    <submittedName>
        <fullName evidence="1">Transglutaminase-like cysteine peptidase</fullName>
    </submittedName>
</protein>
<keyword evidence="2" id="KW-1185">Reference proteome</keyword>
<dbReference type="Gene3D" id="3.10.620.30">
    <property type="match status" value="1"/>
</dbReference>
<accession>A0ABY6AEZ9</accession>
<dbReference type="Proteomes" id="UP001065322">
    <property type="component" value="Chromosome"/>
</dbReference>
<dbReference type="Pfam" id="PF06035">
    <property type="entry name" value="Peptidase_C93"/>
    <property type="match status" value="1"/>
</dbReference>
<evidence type="ECO:0000313" key="2">
    <source>
        <dbReference type="Proteomes" id="UP001065322"/>
    </source>
</evidence>
<dbReference type="EMBL" id="CP054475">
    <property type="protein sequence ID" value="UXD89310.1"/>
    <property type="molecule type" value="Genomic_DNA"/>
</dbReference>
<reference evidence="2" key="1">
    <citation type="submission" date="2020-06" db="EMBL/GenBank/DDBJ databases">
        <title>Thalassolituus marinus alknpb1M-1, a hydrocarbon-degrading bacterium isolated from the deep-sea overlying water using an in-situ strategy from the South China Sea basin.</title>
        <authorList>
            <person name="Dong C."/>
            <person name="Chen Y."/>
            <person name="Shao Z."/>
        </authorList>
    </citation>
    <scope>NUCLEOTIDE SEQUENCE [LARGE SCALE GENOMIC DNA]</scope>
    <source>
        <strain evidence="2">alknpb1M-1</strain>
    </source>
</reference>
<evidence type="ECO:0000313" key="1">
    <source>
        <dbReference type="EMBL" id="UXD89310.1"/>
    </source>
</evidence>
<proteinExistence type="predicted"/>
<sequence>MDFSTAVFHCRRPPVPVRWPLWLLLIWLCWHFAGQEGLYADTKHWVPESLTGMAQQQYDAKGAARIDAWRQALDGLADASESDKLKGVNAFFNRELRFVSDEKHWGKDDYWATPYEALGSDGGDCEDYVIAKYYSLRQLGVDTSKLRITYVKAIRLNQAHMVLTYFPTPDAVPLVLDNLINVIAPASERGDLSPVYSFNGDGMWLERMKGQGIRMGNPNKLDLWTDLRIRMNQLGMDL</sequence>
<gene>
    <name evidence="1" type="ORF">HUF19_04100</name>
</gene>
<organism evidence="1 2">
    <name type="scientific">Thalassolituus hydrocarboniclasticus</name>
    <dbReference type="NCBI Taxonomy" id="2742796"/>
    <lineage>
        <taxon>Bacteria</taxon>
        <taxon>Pseudomonadati</taxon>
        <taxon>Pseudomonadota</taxon>
        <taxon>Gammaproteobacteria</taxon>
        <taxon>Oceanospirillales</taxon>
        <taxon>Oceanospirillaceae</taxon>
        <taxon>Thalassolituus</taxon>
    </lineage>
</organism>
<dbReference type="PANTHER" id="PTHR39327">
    <property type="match status" value="1"/>
</dbReference>